<dbReference type="RefSeq" id="WP_088813272.1">
    <property type="nucleotide sequence ID" value="NZ_FYEX01000002.1"/>
</dbReference>
<evidence type="ECO:0000256" key="3">
    <source>
        <dbReference type="ARBA" id="ARBA00022989"/>
    </source>
</evidence>
<dbReference type="GO" id="GO:0016020">
    <property type="term" value="C:membrane"/>
    <property type="evidence" value="ECO:0007669"/>
    <property type="project" value="UniProtKB-SubCell"/>
</dbReference>
<feature type="domain" description="Fatty acid hydroxylase" evidence="6">
    <location>
        <begin position="143"/>
        <end position="286"/>
    </location>
</feature>
<dbReference type="OrthoDB" id="9770329at2"/>
<keyword evidence="4 5" id="KW-0472">Membrane</keyword>
<accession>A0A212U063</accession>
<dbReference type="AlphaFoldDB" id="A0A212U063"/>
<evidence type="ECO:0000256" key="5">
    <source>
        <dbReference type="SAM" id="Phobius"/>
    </source>
</evidence>
<protein>
    <submittedName>
        <fullName evidence="7">Sterol desaturase/sphingolipid hydroxylase, fatty acid hydroxylase superfamily</fullName>
    </submittedName>
</protein>
<evidence type="ECO:0000256" key="2">
    <source>
        <dbReference type="ARBA" id="ARBA00022692"/>
    </source>
</evidence>
<keyword evidence="2 5" id="KW-0812">Transmembrane</keyword>
<organism evidence="7 8">
    <name type="scientific">Polynucleobacter victoriensis</name>
    <dbReference type="NCBI Taxonomy" id="2049319"/>
    <lineage>
        <taxon>Bacteria</taxon>
        <taxon>Pseudomonadati</taxon>
        <taxon>Pseudomonadota</taxon>
        <taxon>Betaproteobacteria</taxon>
        <taxon>Burkholderiales</taxon>
        <taxon>Burkholderiaceae</taxon>
        <taxon>Polynucleobacter</taxon>
    </lineage>
</organism>
<dbReference type="InterPro" id="IPR050307">
    <property type="entry name" value="Sterol_Desaturase_Related"/>
</dbReference>
<feature type="transmembrane region" description="Helical" evidence="5">
    <location>
        <begin position="198"/>
        <end position="219"/>
    </location>
</feature>
<dbReference type="GO" id="GO:0008610">
    <property type="term" value="P:lipid biosynthetic process"/>
    <property type="evidence" value="ECO:0007669"/>
    <property type="project" value="InterPro"/>
</dbReference>
<sequence length="326" mass="38176">MITTLTAWYASLQEWMMQEMVLPILYTFGGMGYADDAIAGLDWFLFGVFQVIIILLVFKPLEKLFPVEAVSNNPQVRRHRNIAQAVDIFYTLIHRLGLVKLILFFGFSELYFWFEAQLHDIQFRRLNVEGWVPGVTSIPWVSFLVYLVILDFGEYLYHRASHHWNWWWQLHALHHSQKYMTVWTDNRNHFLDDLGHSAVFAALALMIGVEPIQFLWIIAISQLIQSWQHGNLNFDHGWFKYLIISPKFHRYHHAIGMGHEAPGKPGVLGGCNFGILFPWWDMMFKTAIFDSQTHPTGVKNLEVSNHVLTHQWQGLKHAWRTLKQSS</sequence>
<dbReference type="Pfam" id="PF04116">
    <property type="entry name" value="FA_hydroxylase"/>
    <property type="match status" value="1"/>
</dbReference>
<evidence type="ECO:0000256" key="4">
    <source>
        <dbReference type="ARBA" id="ARBA00023136"/>
    </source>
</evidence>
<feature type="transmembrane region" description="Helical" evidence="5">
    <location>
        <begin position="41"/>
        <end position="58"/>
    </location>
</feature>
<evidence type="ECO:0000313" key="7">
    <source>
        <dbReference type="EMBL" id="SNC71628.1"/>
    </source>
</evidence>
<dbReference type="Proteomes" id="UP000197215">
    <property type="component" value="Unassembled WGS sequence"/>
</dbReference>
<dbReference type="GO" id="GO:0016491">
    <property type="term" value="F:oxidoreductase activity"/>
    <property type="evidence" value="ECO:0007669"/>
    <property type="project" value="InterPro"/>
</dbReference>
<evidence type="ECO:0000256" key="1">
    <source>
        <dbReference type="ARBA" id="ARBA00004370"/>
    </source>
</evidence>
<evidence type="ECO:0000259" key="6">
    <source>
        <dbReference type="Pfam" id="PF04116"/>
    </source>
</evidence>
<feature type="transmembrane region" description="Helical" evidence="5">
    <location>
        <begin position="126"/>
        <end position="149"/>
    </location>
</feature>
<dbReference type="GO" id="GO:0005506">
    <property type="term" value="F:iron ion binding"/>
    <property type="evidence" value="ECO:0007669"/>
    <property type="project" value="InterPro"/>
</dbReference>
<keyword evidence="3 5" id="KW-1133">Transmembrane helix</keyword>
<evidence type="ECO:0000313" key="8">
    <source>
        <dbReference type="Proteomes" id="UP000197215"/>
    </source>
</evidence>
<name>A0A212U063_9BURK</name>
<dbReference type="EMBL" id="FYEX01000002">
    <property type="protein sequence ID" value="SNC71628.1"/>
    <property type="molecule type" value="Genomic_DNA"/>
</dbReference>
<keyword evidence="8" id="KW-1185">Reference proteome</keyword>
<feature type="transmembrane region" description="Helical" evidence="5">
    <location>
        <begin position="92"/>
        <end position="114"/>
    </location>
</feature>
<dbReference type="PANTHER" id="PTHR11863">
    <property type="entry name" value="STEROL DESATURASE"/>
    <property type="match status" value="1"/>
</dbReference>
<comment type="subcellular location">
    <subcellularLocation>
        <location evidence="1">Membrane</location>
    </subcellularLocation>
</comment>
<reference evidence="7 8" key="1">
    <citation type="submission" date="2017-06" db="EMBL/GenBank/DDBJ databases">
        <authorList>
            <person name="Kim H.J."/>
            <person name="Triplett B.A."/>
        </authorList>
    </citation>
    <scope>NUCLEOTIDE SEQUENCE [LARGE SCALE GENOMIC DNA]</scope>
    <source>
        <strain evidence="7 8">MWH-VicM1</strain>
    </source>
</reference>
<feature type="transmembrane region" description="Helical" evidence="5">
    <location>
        <begin position="15"/>
        <end position="34"/>
    </location>
</feature>
<gene>
    <name evidence="7" type="ORF">SAMN06295916_1326</name>
</gene>
<proteinExistence type="predicted"/>
<dbReference type="InterPro" id="IPR006694">
    <property type="entry name" value="Fatty_acid_hydroxylase"/>
</dbReference>